<sequence>MQLTSRITNNWDEPLAGGELTTGVSLHSHTSVSEETLNFIHALSQWIPGVKNIESHYRKHVRNKFGIELDFDRANWRPPLQPRMAWDLECGQIEKLGFRSLVSITDHDTMDGCFTLRTLPGSRHIPMSVEWSAPFGQSIFHLGIHNVPSADATTWMQRFAAYTAQPNDEILLSMLRELHESPQILIVFNHPLWDLHKVGDCLHTSEVLRFLQRAGDTIHAVELNGLRHAQENREVIRLARDTNTLLISGGDRHGLEPNAVLNLTRAATFTEFVEEIRVEKRSHLHIMNQYQERWEQRIVRSTLNAVTNFPEFMPGWQRWDERVYHPDANGQMQTLHSLWADGRPPLAVRTAIGITRLFGKGPVSAPLSLAFPRVNDATHEMEWI</sequence>
<dbReference type="InterPro" id="IPR016195">
    <property type="entry name" value="Pol/histidinol_Pase-like"/>
</dbReference>
<dbReference type="OrthoDB" id="102997at2"/>
<evidence type="ECO:0008006" key="3">
    <source>
        <dbReference type="Google" id="ProtNLM"/>
    </source>
</evidence>
<dbReference type="RefSeq" id="WP_103934142.1">
    <property type="nucleotide sequence ID" value="NZ_FNVA01000005.1"/>
</dbReference>
<evidence type="ECO:0000313" key="1">
    <source>
        <dbReference type="EMBL" id="SEG47418.1"/>
    </source>
</evidence>
<evidence type="ECO:0000313" key="2">
    <source>
        <dbReference type="Proteomes" id="UP000236728"/>
    </source>
</evidence>
<dbReference type="AlphaFoldDB" id="A0A1H6AFD2"/>
<dbReference type="EMBL" id="FNVA01000005">
    <property type="protein sequence ID" value="SEG47418.1"/>
    <property type="molecule type" value="Genomic_DNA"/>
</dbReference>
<protein>
    <recommendedName>
        <fullName evidence="3">PHP domain-containing protein</fullName>
    </recommendedName>
</protein>
<dbReference type="Gene3D" id="3.20.20.140">
    <property type="entry name" value="Metal-dependent hydrolases"/>
    <property type="match status" value="1"/>
</dbReference>
<dbReference type="Proteomes" id="UP000236728">
    <property type="component" value="Unassembled WGS sequence"/>
</dbReference>
<accession>A0A1H6AFD2</accession>
<dbReference type="SUPFAM" id="SSF89550">
    <property type="entry name" value="PHP domain-like"/>
    <property type="match status" value="1"/>
</dbReference>
<reference evidence="1 2" key="1">
    <citation type="submission" date="2016-10" db="EMBL/GenBank/DDBJ databases">
        <authorList>
            <person name="de Groot N.N."/>
        </authorList>
    </citation>
    <scope>NUCLEOTIDE SEQUENCE [LARGE SCALE GENOMIC DNA]</scope>
    <source>
        <strain evidence="1 2">DSM 22489</strain>
    </source>
</reference>
<organism evidence="1 2">
    <name type="scientific">Bryocella elongata</name>
    <dbReference type="NCBI Taxonomy" id="863522"/>
    <lineage>
        <taxon>Bacteria</taxon>
        <taxon>Pseudomonadati</taxon>
        <taxon>Acidobacteriota</taxon>
        <taxon>Terriglobia</taxon>
        <taxon>Terriglobales</taxon>
        <taxon>Acidobacteriaceae</taxon>
        <taxon>Bryocella</taxon>
    </lineage>
</organism>
<gene>
    <name evidence="1" type="ORF">SAMN05421819_3127</name>
</gene>
<proteinExistence type="predicted"/>
<keyword evidence="2" id="KW-1185">Reference proteome</keyword>
<name>A0A1H6AFD2_9BACT</name>